<gene>
    <name evidence="1" type="ORF">TNIN_102481</name>
</gene>
<dbReference type="OrthoDB" id="6780411at2759"/>
<evidence type="ECO:0000313" key="2">
    <source>
        <dbReference type="Proteomes" id="UP000886998"/>
    </source>
</evidence>
<dbReference type="AlphaFoldDB" id="A0A8X6XC44"/>
<sequence>MFGCALGVGLSTTPIPREIFDAVLTASSIKRTPCLAVLLELDYPQLLFQKVCSLCLNKIPHIEKERQRAKECLEMQATKMKLTGKSYSQASVGTAVHIPVSDVDIGRRDARYVLAAVMKNTE</sequence>
<protein>
    <submittedName>
        <fullName evidence="1">Uncharacterized protein</fullName>
    </submittedName>
</protein>
<reference evidence="1" key="1">
    <citation type="submission" date="2020-08" db="EMBL/GenBank/DDBJ databases">
        <title>Multicomponent nature underlies the extraordinary mechanical properties of spider dragline silk.</title>
        <authorList>
            <person name="Kono N."/>
            <person name="Nakamura H."/>
            <person name="Mori M."/>
            <person name="Yoshida Y."/>
            <person name="Ohtoshi R."/>
            <person name="Malay A.D."/>
            <person name="Moran D.A.P."/>
            <person name="Tomita M."/>
            <person name="Numata K."/>
            <person name="Arakawa K."/>
        </authorList>
    </citation>
    <scope>NUCLEOTIDE SEQUENCE</scope>
</reference>
<proteinExistence type="predicted"/>
<name>A0A8X6XC44_9ARAC</name>
<comment type="caution">
    <text evidence="1">The sequence shown here is derived from an EMBL/GenBank/DDBJ whole genome shotgun (WGS) entry which is preliminary data.</text>
</comment>
<accession>A0A8X6XC44</accession>
<organism evidence="1 2">
    <name type="scientific">Trichonephila inaurata madagascariensis</name>
    <dbReference type="NCBI Taxonomy" id="2747483"/>
    <lineage>
        <taxon>Eukaryota</taxon>
        <taxon>Metazoa</taxon>
        <taxon>Ecdysozoa</taxon>
        <taxon>Arthropoda</taxon>
        <taxon>Chelicerata</taxon>
        <taxon>Arachnida</taxon>
        <taxon>Araneae</taxon>
        <taxon>Araneomorphae</taxon>
        <taxon>Entelegynae</taxon>
        <taxon>Araneoidea</taxon>
        <taxon>Nephilidae</taxon>
        <taxon>Trichonephila</taxon>
        <taxon>Trichonephila inaurata</taxon>
    </lineage>
</organism>
<dbReference type="EMBL" id="BMAV01007741">
    <property type="protein sequence ID" value="GFY50825.1"/>
    <property type="molecule type" value="Genomic_DNA"/>
</dbReference>
<dbReference type="Proteomes" id="UP000886998">
    <property type="component" value="Unassembled WGS sequence"/>
</dbReference>
<evidence type="ECO:0000313" key="1">
    <source>
        <dbReference type="EMBL" id="GFY50825.1"/>
    </source>
</evidence>
<keyword evidence="2" id="KW-1185">Reference proteome</keyword>